<feature type="chain" id="PRO_5039215234" evidence="4">
    <location>
        <begin position="37"/>
        <end position="515"/>
    </location>
</feature>
<evidence type="ECO:0000256" key="2">
    <source>
        <dbReference type="ARBA" id="ARBA00022801"/>
    </source>
</evidence>
<keyword evidence="5" id="KW-0645">Protease</keyword>
<dbReference type="PRINTS" id="PR00922">
    <property type="entry name" value="DADACBPTASE3"/>
</dbReference>
<dbReference type="Pfam" id="PF02113">
    <property type="entry name" value="Peptidase_S13"/>
    <property type="match status" value="2"/>
</dbReference>
<feature type="compositionally biased region" description="Low complexity" evidence="3">
    <location>
        <begin position="78"/>
        <end position="104"/>
    </location>
</feature>
<dbReference type="PANTHER" id="PTHR30023:SF0">
    <property type="entry name" value="PENICILLIN-SENSITIVE CARBOXYPEPTIDASE A"/>
    <property type="match status" value="1"/>
</dbReference>
<evidence type="ECO:0000256" key="4">
    <source>
        <dbReference type="SAM" id="SignalP"/>
    </source>
</evidence>
<dbReference type="PANTHER" id="PTHR30023">
    <property type="entry name" value="D-ALANYL-D-ALANINE CARBOXYPEPTIDASE"/>
    <property type="match status" value="1"/>
</dbReference>
<evidence type="ECO:0000256" key="1">
    <source>
        <dbReference type="ARBA" id="ARBA00006096"/>
    </source>
</evidence>
<dbReference type="NCBIfam" id="TIGR00666">
    <property type="entry name" value="PBP4"/>
    <property type="match status" value="1"/>
</dbReference>
<evidence type="ECO:0000313" key="5">
    <source>
        <dbReference type="EMBL" id="MBB3022666.1"/>
    </source>
</evidence>
<evidence type="ECO:0000313" key="6">
    <source>
        <dbReference type="Proteomes" id="UP000568050"/>
    </source>
</evidence>
<proteinExistence type="inferred from homology"/>
<dbReference type="InterPro" id="IPR000667">
    <property type="entry name" value="Peptidase_S13"/>
</dbReference>
<dbReference type="SUPFAM" id="SSF56601">
    <property type="entry name" value="beta-lactamase/transpeptidase-like"/>
    <property type="match status" value="1"/>
</dbReference>
<dbReference type="EC" id="3.4.16.4" evidence="5"/>
<comment type="similarity">
    <text evidence="1">Belongs to the peptidase S13 family.</text>
</comment>
<organism evidence="5 6">
    <name type="scientific">Helcobacillus massiliensis</name>
    <dbReference type="NCBI Taxonomy" id="521392"/>
    <lineage>
        <taxon>Bacteria</taxon>
        <taxon>Bacillati</taxon>
        <taxon>Actinomycetota</taxon>
        <taxon>Actinomycetes</taxon>
        <taxon>Micrococcales</taxon>
        <taxon>Dermabacteraceae</taxon>
        <taxon>Helcobacillus</taxon>
    </lineage>
</organism>
<dbReference type="Gene3D" id="3.40.710.10">
    <property type="entry name" value="DD-peptidase/beta-lactamase superfamily"/>
    <property type="match status" value="2"/>
</dbReference>
<accession>A0A839R1Y0</accession>
<sequence length="515" mass="52906">MPDGFAFDGRQRMKRSVRAAALGLCLAVPVGFYALADAVDALPGVITIDRAAGHPPVNPPAAAETMTPPAPKALAPVDPSSGAPAGQSSADPDADPSADASGDAVQPTVSGDQITAAMMRAAEIPVVNNHLAFSVVDARTGETIAEHDGDTARVPASTMKLLTSVAAARHIDLDSRLTTSTHLKGGDLFLRGGGDMMLTTESAASKPVVKEDLSRASITDLARATADDLKKQGVTSVALHLDDTAFADDPVNPAWGSNGPSGGWVAPITAIAVDGGRLDGEPYGPKSTNPSEDALTAFRAELEKNGITVTGEPNRAAVPKDAAEIAQVQSAPVRDLIHHTLIHSDNTTAEVLGRLVAAEQGKPATVAGARDAVQEDITLLARDEGLHADGLRIADNSGLSADNRIPPRLLAELNAWSTGEAPDPVREVFTLVPISGLEGTLADRFEASSVTDARGIVRGKTGYLAGTSSLTGVTTLADGRVVGFSIVVYGFDGADADAARAAVDTTAALMIREQS</sequence>
<dbReference type="GO" id="GO:0009002">
    <property type="term" value="F:serine-type D-Ala-D-Ala carboxypeptidase activity"/>
    <property type="evidence" value="ECO:0007669"/>
    <property type="project" value="UniProtKB-EC"/>
</dbReference>
<dbReference type="GO" id="GO:0000270">
    <property type="term" value="P:peptidoglycan metabolic process"/>
    <property type="evidence" value="ECO:0007669"/>
    <property type="project" value="TreeGrafter"/>
</dbReference>
<comment type="caution">
    <text evidence="5">The sequence shown here is derived from an EMBL/GenBank/DDBJ whole genome shotgun (WGS) entry which is preliminary data.</text>
</comment>
<name>A0A839R1Y0_9MICO</name>
<dbReference type="AlphaFoldDB" id="A0A839R1Y0"/>
<keyword evidence="5" id="KW-0121">Carboxypeptidase</keyword>
<dbReference type="GO" id="GO:0006508">
    <property type="term" value="P:proteolysis"/>
    <property type="evidence" value="ECO:0007669"/>
    <property type="project" value="InterPro"/>
</dbReference>
<feature type="signal peptide" evidence="4">
    <location>
        <begin position="1"/>
        <end position="36"/>
    </location>
</feature>
<keyword evidence="4" id="KW-0732">Signal</keyword>
<gene>
    <name evidence="5" type="ORF">FHX50_000914</name>
</gene>
<keyword evidence="6" id="KW-1185">Reference proteome</keyword>
<reference evidence="5 6" key="1">
    <citation type="submission" date="2020-08" db="EMBL/GenBank/DDBJ databases">
        <title>Sequencing the genomes of 1000 actinobacteria strains.</title>
        <authorList>
            <person name="Klenk H.-P."/>
        </authorList>
    </citation>
    <scope>NUCLEOTIDE SEQUENCE [LARGE SCALE GENOMIC DNA]</scope>
    <source>
        <strain evidence="5 6">DSM 23040</strain>
    </source>
</reference>
<dbReference type="EC" id="3.4.21.-" evidence="5"/>
<feature type="region of interest" description="Disordered" evidence="3">
    <location>
        <begin position="56"/>
        <end position="109"/>
    </location>
</feature>
<keyword evidence="2 5" id="KW-0378">Hydrolase</keyword>
<dbReference type="InterPro" id="IPR012338">
    <property type="entry name" value="Beta-lactam/transpept-like"/>
</dbReference>
<evidence type="ECO:0000256" key="3">
    <source>
        <dbReference type="SAM" id="MobiDB-lite"/>
    </source>
</evidence>
<dbReference type="EMBL" id="JACHWP010000001">
    <property type="protein sequence ID" value="MBB3022666.1"/>
    <property type="molecule type" value="Genomic_DNA"/>
</dbReference>
<dbReference type="Proteomes" id="UP000568050">
    <property type="component" value="Unassembled WGS sequence"/>
</dbReference>
<dbReference type="RefSeq" id="WP_183374888.1">
    <property type="nucleotide sequence ID" value="NZ_CBCSFZ010000016.1"/>
</dbReference>
<protein>
    <submittedName>
        <fullName evidence="5">D-alanyl-D-alanine carboxypeptidase/D-alanyl-D-alanine-endopeptidase (Penicillin-binding protein 4)</fullName>
        <ecNumber evidence="5">3.4.16.4</ecNumber>
        <ecNumber evidence="5">3.4.21.-</ecNumber>
    </submittedName>
</protein>